<reference evidence="2" key="1">
    <citation type="submission" date="2007-02" db="EMBL/GenBank/DDBJ databases">
        <title>Complete sequence of Clostridium thermocellum ATCC 27405.</title>
        <authorList>
            <consortium name="US DOE Joint Genome Institute"/>
            <person name="Copeland A."/>
            <person name="Lucas S."/>
            <person name="Lapidus A."/>
            <person name="Barry K."/>
            <person name="Detter J.C."/>
            <person name="Glavina del Rio T."/>
            <person name="Hammon N."/>
            <person name="Israni S."/>
            <person name="Dalin E."/>
            <person name="Tice H."/>
            <person name="Pitluck S."/>
            <person name="Chertkov O."/>
            <person name="Brettin T."/>
            <person name="Bruce D."/>
            <person name="Han C."/>
            <person name="Tapia R."/>
            <person name="Gilna P."/>
            <person name="Schmutz J."/>
            <person name="Larimer F."/>
            <person name="Land M."/>
            <person name="Hauser L."/>
            <person name="Kyrpides N."/>
            <person name="Mikhailova N."/>
            <person name="Wu J.H.D."/>
            <person name="Newcomb M."/>
            <person name="Richardson P."/>
        </authorList>
    </citation>
    <scope>NUCLEOTIDE SEQUENCE [LARGE SCALE GENOMIC DNA]</scope>
    <source>
        <strain evidence="2">ATCC 27405 / DSM 1237 / JCM 9322 / NBRC 103400 / NCIMB 10682 / NRRL B-4536 / VPI 7372</strain>
    </source>
</reference>
<dbReference type="STRING" id="203119.Cthe_3215"/>
<dbReference type="OrthoDB" id="9777703at2"/>
<dbReference type="CDD" id="cd09732">
    <property type="entry name" value="Csx1_III-U"/>
    <property type="match status" value="1"/>
</dbReference>
<dbReference type="Proteomes" id="UP000002145">
    <property type="component" value="Chromosome"/>
</dbReference>
<organism evidence="1 2">
    <name type="scientific">Acetivibrio thermocellus (strain ATCC 27405 / DSM 1237 / JCM 9322 / NBRC 103400 / NCIMB 10682 / NRRL B-4536 / VPI 7372)</name>
    <name type="common">Clostridium thermocellum</name>
    <dbReference type="NCBI Taxonomy" id="203119"/>
    <lineage>
        <taxon>Bacteria</taxon>
        <taxon>Bacillati</taxon>
        <taxon>Bacillota</taxon>
        <taxon>Clostridia</taxon>
        <taxon>Eubacteriales</taxon>
        <taxon>Oscillospiraceae</taxon>
        <taxon>Acetivibrio</taxon>
    </lineage>
</organism>
<dbReference type="EMBL" id="CP000568">
    <property type="protein sequence ID" value="ABN54410.1"/>
    <property type="molecule type" value="Genomic_DNA"/>
</dbReference>
<dbReference type="SUPFAM" id="SSF160980">
    <property type="entry name" value="SSO1389-like"/>
    <property type="match status" value="1"/>
</dbReference>
<evidence type="ECO:0000313" key="1">
    <source>
        <dbReference type="EMBL" id="ABN54410.1"/>
    </source>
</evidence>
<dbReference type="AlphaFoldDB" id="A3DKD1"/>
<dbReference type="NCBIfam" id="TIGR02221">
    <property type="entry name" value="cas_TM1812"/>
    <property type="match status" value="1"/>
</dbReference>
<dbReference type="RefSeq" id="WP_003511822.1">
    <property type="nucleotide sequence ID" value="NC_009012.1"/>
</dbReference>
<sequence length="416" mass="48675">MAKKLFAFLGIGDYKSVEYYFQNKKEGYKTEYIQEAITKLLNEQDLNVTVFVTAEARKKHWEPENNKGLESRLKKLNINCKAVNIPDGKANDDVWKIFTSVYSEIEFNDEIYVDVTHSLRNIPIIFMSVLNYAKVTKNCTIKGIFYGAYEAKENERAPIYDLTLFDQIGEWSSGVEQLLTTGECEMFCSTVEKTLDPLLREAKGKDELIKLVKKCSKLIKEFYTDLKLVRGKSVLEDGRKLYQVLCEIKALNTEKHITMQPFFHILERVENQVAFFQNENLIENILECVKLCKKFGQYQQAYTFLRENIINYVCINTGLDWKKEDPDRLKAEELIGKLYMRKIKKVQIEVSEDIKSILENGEDFICDDAIELFGELIEFRNDLDHAQFRMINPSKDKITCKLDSFIERFEKYYISK</sequence>
<evidence type="ECO:0000313" key="2">
    <source>
        <dbReference type="Proteomes" id="UP000002145"/>
    </source>
</evidence>
<name>A3DKD1_ACET2</name>
<protein>
    <submittedName>
        <fullName evidence="1">CRISPR-associated protein, TM1812 family</fullName>
    </submittedName>
</protein>
<dbReference type="KEGG" id="cth:Cthe_3215"/>
<reference evidence="1 2" key="2">
    <citation type="journal article" date="2013" name="Biotechnol. Biofuels">
        <title>Global transcriptome analysis of Clostridium thermocellum ATCC 27405 during growth on dilute acid pretreated Populus and switchgrass.</title>
        <authorList>
            <person name="Wilson C.M."/>
            <person name="Rodriguez M.Jr."/>
            <person name="Johnson C.M."/>
            <person name="Martin S.L."/>
            <person name="Chu T.M."/>
            <person name="Wolfinger R.D."/>
            <person name="Hauser L.J."/>
            <person name="Land M.L."/>
            <person name="Klingeman D.M."/>
            <person name="Syed M.H."/>
            <person name="Ragauskas A.J."/>
            <person name="Tschaplinski T.J."/>
            <person name="Mielenz J.R."/>
            <person name="Brown S.D."/>
        </authorList>
    </citation>
    <scope>NUCLEOTIDE SEQUENCE [LARGE SCALE GENOMIC DNA]</scope>
    <source>
        <strain evidence="2">ATCC 27405 / DSM 1237 / JCM 9322 / NBRC 103400 / NCIMB 10682 / NRRL B-4536 / VPI 7372</strain>
    </source>
</reference>
<proteinExistence type="predicted"/>
<accession>A3DKD1</accession>
<dbReference type="GeneID" id="35803883"/>
<dbReference type="HOGENOM" id="CLU_025124_0_0_9"/>
<keyword evidence="2" id="KW-1185">Reference proteome</keyword>
<dbReference type="InterPro" id="IPR011742">
    <property type="entry name" value="CRISPR-assoc_prot_TM1812"/>
</dbReference>
<dbReference type="NCBIfam" id="TIGR02549">
    <property type="entry name" value="CRISPR_DxTHG"/>
    <property type="match status" value="1"/>
</dbReference>
<dbReference type="eggNOG" id="COG1517">
    <property type="taxonomic scope" value="Bacteria"/>
</dbReference>
<dbReference type="InterPro" id="IPR013383">
    <property type="entry name" value="CRISPR-assoc_prot_DxTHG_CS"/>
</dbReference>
<gene>
    <name evidence="1" type="ordered locus">Cthe_3215</name>
</gene>